<reference evidence="3 4" key="1">
    <citation type="journal article" date="2014" name="Agronomy (Basel)">
        <title>A Draft Genome Sequence for Ensete ventricosum, the Drought-Tolerant Tree Against Hunger.</title>
        <authorList>
            <person name="Harrison J."/>
            <person name="Moore K.A."/>
            <person name="Paszkiewicz K."/>
            <person name="Jones T."/>
            <person name="Grant M."/>
            <person name="Ambacheew D."/>
            <person name="Muzemil S."/>
            <person name="Studholme D.J."/>
        </authorList>
    </citation>
    <scope>NUCLEOTIDE SEQUENCE [LARGE SCALE GENOMIC DNA]</scope>
</reference>
<dbReference type="GO" id="GO:0030246">
    <property type="term" value="F:carbohydrate binding"/>
    <property type="evidence" value="ECO:0007669"/>
    <property type="project" value="InterPro"/>
</dbReference>
<evidence type="ECO:0000313" key="3">
    <source>
        <dbReference type="EMBL" id="RRT84029.1"/>
    </source>
</evidence>
<comment type="caution">
    <text evidence="3">The sequence shown here is derived from an EMBL/GenBank/DDBJ whole genome shotgun (WGS) entry which is preliminary data.</text>
</comment>
<accession>A0A427B6A8</accession>
<evidence type="ECO:0000256" key="1">
    <source>
        <dbReference type="SAM" id="Phobius"/>
    </source>
</evidence>
<dbReference type="InterPro" id="IPR011013">
    <property type="entry name" value="Gal_mutarotase_sf_dom"/>
</dbReference>
<dbReference type="PANTHER" id="PTHR11607">
    <property type="entry name" value="ALPHA-MANNOSIDASE"/>
    <property type="match status" value="1"/>
</dbReference>
<dbReference type="PANTHER" id="PTHR11607:SF3">
    <property type="entry name" value="LYSOSOMAL ALPHA-MANNOSIDASE"/>
    <property type="match status" value="1"/>
</dbReference>
<feature type="transmembrane region" description="Helical" evidence="1">
    <location>
        <begin position="77"/>
        <end position="94"/>
    </location>
</feature>
<keyword evidence="1" id="KW-0812">Transmembrane</keyword>
<dbReference type="Gene3D" id="2.70.98.30">
    <property type="entry name" value="Golgi alpha-mannosidase II, domain 4"/>
    <property type="match status" value="1"/>
</dbReference>
<dbReference type="Pfam" id="PF07748">
    <property type="entry name" value="Glyco_hydro_38C"/>
    <property type="match status" value="1"/>
</dbReference>
<proteinExistence type="predicted"/>
<dbReference type="GO" id="GO:0004559">
    <property type="term" value="F:alpha-mannosidase activity"/>
    <property type="evidence" value="ECO:0007669"/>
    <property type="project" value="InterPro"/>
</dbReference>
<dbReference type="InterPro" id="IPR011682">
    <property type="entry name" value="Glyco_hydro_38_C"/>
</dbReference>
<evidence type="ECO:0000313" key="4">
    <source>
        <dbReference type="Proteomes" id="UP000287651"/>
    </source>
</evidence>
<sequence length="125" mass="14516">MDQYGFGLPRVTCVQRTTILLGKGEDGRKKEEEVIIHEKRLSHCTRIFHHLQVRDYRSEWELQVNQPVAGNYYPVGLWFYICIVLFQINLGIYMQDDSAEFSVLVDRSVGGSSILDGQIELMLHR</sequence>
<gene>
    <name evidence="3" type="ORF">B296_00004957</name>
</gene>
<dbReference type="Proteomes" id="UP000287651">
    <property type="component" value="Unassembled WGS sequence"/>
</dbReference>
<evidence type="ECO:0000259" key="2">
    <source>
        <dbReference type="Pfam" id="PF07748"/>
    </source>
</evidence>
<keyword evidence="1" id="KW-0472">Membrane</keyword>
<protein>
    <recommendedName>
        <fullName evidence="2">Glycosyl hydrolase family 38 C-terminal domain-containing protein</fullName>
    </recommendedName>
</protein>
<dbReference type="GO" id="GO:0006013">
    <property type="term" value="P:mannose metabolic process"/>
    <property type="evidence" value="ECO:0007669"/>
    <property type="project" value="InterPro"/>
</dbReference>
<dbReference type="InterPro" id="IPR050843">
    <property type="entry name" value="Glycosyl_Hydrlase_38"/>
</dbReference>
<organism evidence="3 4">
    <name type="scientific">Ensete ventricosum</name>
    <name type="common">Abyssinian banana</name>
    <name type="synonym">Musa ensete</name>
    <dbReference type="NCBI Taxonomy" id="4639"/>
    <lineage>
        <taxon>Eukaryota</taxon>
        <taxon>Viridiplantae</taxon>
        <taxon>Streptophyta</taxon>
        <taxon>Embryophyta</taxon>
        <taxon>Tracheophyta</taxon>
        <taxon>Spermatophyta</taxon>
        <taxon>Magnoliopsida</taxon>
        <taxon>Liliopsida</taxon>
        <taxon>Zingiberales</taxon>
        <taxon>Musaceae</taxon>
        <taxon>Ensete</taxon>
    </lineage>
</organism>
<name>A0A427B6A8_ENSVE</name>
<feature type="domain" description="Glycosyl hydrolase family 38 C-terminal" evidence="2">
    <location>
        <begin position="53"/>
        <end position="125"/>
    </location>
</feature>
<dbReference type="EMBL" id="AMZH03000388">
    <property type="protein sequence ID" value="RRT84029.1"/>
    <property type="molecule type" value="Genomic_DNA"/>
</dbReference>
<dbReference type="SUPFAM" id="SSF74650">
    <property type="entry name" value="Galactose mutarotase-like"/>
    <property type="match status" value="1"/>
</dbReference>
<dbReference type="AlphaFoldDB" id="A0A427B6A8"/>
<keyword evidence="1" id="KW-1133">Transmembrane helix</keyword>